<evidence type="ECO:0000259" key="1">
    <source>
        <dbReference type="Pfam" id="PF01978"/>
    </source>
</evidence>
<dbReference type="EMBL" id="MFQR01000026">
    <property type="protein sequence ID" value="OGH84376.1"/>
    <property type="molecule type" value="Genomic_DNA"/>
</dbReference>
<organism evidence="2 3">
    <name type="scientific">Candidatus Magasanikbacteria bacterium RIFOXYA2_FULL_44_8</name>
    <dbReference type="NCBI Taxonomy" id="1798696"/>
    <lineage>
        <taxon>Bacteria</taxon>
        <taxon>Candidatus Magasanikiibacteriota</taxon>
    </lineage>
</organism>
<proteinExistence type="predicted"/>
<dbReference type="PANTHER" id="PTHR34293">
    <property type="entry name" value="HTH-TYPE TRANSCRIPTIONAL REGULATOR TRMBL2"/>
    <property type="match status" value="1"/>
</dbReference>
<feature type="domain" description="Transcription regulator TrmB N-terminal" evidence="1">
    <location>
        <begin position="8"/>
        <end position="67"/>
    </location>
</feature>
<dbReference type="Gene3D" id="1.10.10.10">
    <property type="entry name" value="Winged helix-like DNA-binding domain superfamily/Winged helix DNA-binding domain"/>
    <property type="match status" value="1"/>
</dbReference>
<dbReference type="Pfam" id="PF01978">
    <property type="entry name" value="TrmB"/>
    <property type="match status" value="1"/>
</dbReference>
<evidence type="ECO:0000313" key="3">
    <source>
        <dbReference type="Proteomes" id="UP000177803"/>
    </source>
</evidence>
<dbReference type="InterPro" id="IPR051797">
    <property type="entry name" value="TrmB-like"/>
</dbReference>
<comment type="caution">
    <text evidence="2">The sequence shown here is derived from an EMBL/GenBank/DDBJ whole genome shotgun (WGS) entry which is preliminary data.</text>
</comment>
<dbReference type="Proteomes" id="UP000177803">
    <property type="component" value="Unassembled WGS sequence"/>
</dbReference>
<gene>
    <name evidence="2" type="ORF">A2261_00740</name>
</gene>
<accession>A0A1F6NJY7</accession>
<dbReference type="AlphaFoldDB" id="A0A1F6NJY7"/>
<reference evidence="2 3" key="1">
    <citation type="journal article" date="2016" name="Nat. Commun.">
        <title>Thousands of microbial genomes shed light on interconnected biogeochemical processes in an aquifer system.</title>
        <authorList>
            <person name="Anantharaman K."/>
            <person name="Brown C.T."/>
            <person name="Hug L.A."/>
            <person name="Sharon I."/>
            <person name="Castelle C.J."/>
            <person name="Probst A.J."/>
            <person name="Thomas B.C."/>
            <person name="Singh A."/>
            <person name="Wilkins M.J."/>
            <person name="Karaoz U."/>
            <person name="Brodie E.L."/>
            <person name="Williams K.H."/>
            <person name="Hubbard S.S."/>
            <person name="Banfield J.F."/>
        </authorList>
    </citation>
    <scope>NUCLEOTIDE SEQUENCE [LARGE SCALE GENOMIC DNA]</scope>
</reference>
<dbReference type="InterPro" id="IPR036388">
    <property type="entry name" value="WH-like_DNA-bd_sf"/>
</dbReference>
<dbReference type="InterPro" id="IPR002831">
    <property type="entry name" value="Tscrpt_reg_TrmB_N"/>
</dbReference>
<dbReference type="InterPro" id="IPR036390">
    <property type="entry name" value="WH_DNA-bd_sf"/>
</dbReference>
<protein>
    <recommendedName>
        <fullName evidence="1">Transcription regulator TrmB N-terminal domain-containing protein</fullName>
    </recommendedName>
</protein>
<name>A0A1F6NJY7_9BACT</name>
<dbReference type="PANTHER" id="PTHR34293:SF1">
    <property type="entry name" value="HTH-TYPE TRANSCRIPTIONAL REGULATOR TRMBL2"/>
    <property type="match status" value="1"/>
</dbReference>
<dbReference type="SUPFAM" id="SSF46785">
    <property type="entry name" value="Winged helix' DNA-binding domain"/>
    <property type="match status" value="1"/>
</dbReference>
<evidence type="ECO:0000313" key="2">
    <source>
        <dbReference type="EMBL" id="OGH84376.1"/>
    </source>
</evidence>
<sequence length="241" mass="27554">MPAINDTLAQFGLNDKATKVYLACLELGGATIADIAEKAGVKRTSIYNFLEELKAKGLITEIKQNQKTLLIPEDPHVLIANRQDQIKNLEKLIPDLMAIYNVPGNKAKITYYQGIEGLKKLYRDTLIPDSTLYGFIDIDKCMAVMGDWIFEYVEERKKLNMNYYVIGNHGAWENDTRVDNKKQKRQIKFATNVKFATEIDIYANKVAIYSFKAPYAGVIIEDQAIHQTLKSIWKLLWDNLK</sequence>